<dbReference type="Proteomes" id="UP000003692">
    <property type="component" value="Unassembled WGS sequence"/>
</dbReference>
<dbReference type="AlphaFoldDB" id="D4F4L3"/>
<comment type="caution">
    <text evidence="1">The sequence shown here is derived from an EMBL/GenBank/DDBJ whole genome shotgun (WGS) entry which is preliminary data.</text>
</comment>
<sequence length="40" mass="4519">MLPGNEITTPYVARLMMDRSGAGCAMTPRERTHNQRELTL</sequence>
<reference evidence="1 2" key="1">
    <citation type="submission" date="2010-02" db="EMBL/GenBank/DDBJ databases">
        <authorList>
            <person name="Weinstock G."/>
            <person name="Sodergren E."/>
            <person name="Clifton S."/>
            <person name="Fulton L."/>
            <person name="Fulton B."/>
            <person name="Courtney L."/>
            <person name="Fronick C."/>
            <person name="Harrison M."/>
            <person name="Strong C."/>
            <person name="Farmer C."/>
            <person name="Delahaunty K."/>
            <person name="Markovic C."/>
            <person name="Hall O."/>
            <person name="Minx P."/>
            <person name="Tomlinson C."/>
            <person name="Mitreva M."/>
            <person name="Nelson J."/>
            <person name="Hou S."/>
            <person name="Wollam A."/>
            <person name="Pepin K.H."/>
            <person name="Johnson M."/>
            <person name="Bhonagiri V."/>
            <person name="Zhang X."/>
            <person name="Suruliraj S."/>
            <person name="Warren W."/>
            <person name="Chinwalla A."/>
            <person name="Mardis E.R."/>
            <person name="Wilson R.K."/>
        </authorList>
    </citation>
    <scope>NUCLEOTIDE SEQUENCE [LARGE SCALE GENOMIC DNA]</scope>
    <source>
        <strain evidence="1 2">ATCC 23685</strain>
    </source>
</reference>
<name>D4F4L3_EDWTA</name>
<proteinExistence type="predicted"/>
<organism evidence="1 2">
    <name type="scientific">Edwardsiella tarda ATCC 23685</name>
    <dbReference type="NCBI Taxonomy" id="500638"/>
    <lineage>
        <taxon>Bacteria</taxon>
        <taxon>Pseudomonadati</taxon>
        <taxon>Pseudomonadota</taxon>
        <taxon>Gammaproteobacteria</taxon>
        <taxon>Enterobacterales</taxon>
        <taxon>Hafniaceae</taxon>
        <taxon>Edwardsiella</taxon>
    </lineage>
</organism>
<evidence type="ECO:0000313" key="2">
    <source>
        <dbReference type="Proteomes" id="UP000003692"/>
    </source>
</evidence>
<protein>
    <submittedName>
        <fullName evidence="1">Uncharacterized protein</fullName>
    </submittedName>
</protein>
<evidence type="ECO:0000313" key="1">
    <source>
        <dbReference type="EMBL" id="EFE23297.1"/>
    </source>
</evidence>
<accession>D4F4L3</accession>
<gene>
    <name evidence="1" type="ORF">EDWATA_01686</name>
</gene>
<dbReference type="HOGENOM" id="CLU_3288746_0_0_6"/>
<dbReference type="EMBL" id="ADGK01000103">
    <property type="protein sequence ID" value="EFE23297.1"/>
    <property type="molecule type" value="Genomic_DNA"/>
</dbReference>